<evidence type="ECO:0000313" key="4">
    <source>
        <dbReference type="EMBL" id="KAE9990309.1"/>
    </source>
</evidence>
<name>A0A8H3V8H3_VENIN</name>
<keyword evidence="2" id="KW-1133">Transmembrane helix</keyword>
<dbReference type="EMBL" id="WNWR01000143">
    <property type="protein sequence ID" value="KAE9990309.1"/>
    <property type="molecule type" value="Genomic_DNA"/>
</dbReference>
<accession>A0A8H3V8H3</accession>
<dbReference type="AlphaFoldDB" id="A0A8H3V8H3"/>
<keyword evidence="2" id="KW-0472">Membrane</keyword>
<feature type="transmembrane region" description="Helical" evidence="2">
    <location>
        <begin position="31"/>
        <end position="48"/>
    </location>
</feature>
<reference evidence="3 5" key="1">
    <citation type="submission" date="2018-12" db="EMBL/GenBank/DDBJ databases">
        <title>Venturia inaequalis Genome Resource.</title>
        <authorList>
            <person name="Lichtner F.J."/>
        </authorList>
    </citation>
    <scope>NUCLEOTIDE SEQUENCE [LARGE SCALE GENOMIC DNA]</scope>
    <source>
        <strain evidence="3 5">120213</strain>
        <strain evidence="4 6">DMI_063113</strain>
    </source>
</reference>
<protein>
    <submittedName>
        <fullName evidence="3">Uncharacterized protein</fullName>
    </submittedName>
</protein>
<dbReference type="Proteomes" id="UP000447873">
    <property type="component" value="Unassembled WGS sequence"/>
</dbReference>
<keyword evidence="6" id="KW-1185">Reference proteome</keyword>
<evidence type="ECO:0000313" key="6">
    <source>
        <dbReference type="Proteomes" id="UP000490939"/>
    </source>
</evidence>
<evidence type="ECO:0000256" key="2">
    <source>
        <dbReference type="SAM" id="Phobius"/>
    </source>
</evidence>
<sequence>MGGRVSVPRGVGLTGSSRPTRPRFNLSGRSLTAPLAAFTMACILFVYARTSIHAARLNAQRHREADGGQINWRNESMRRHGQLEKLDERKLIKEAFLGEKGASADEAAAVASKVQAKDEPAKALEDFKRRQRAGISREDD</sequence>
<feature type="region of interest" description="Disordered" evidence="1">
    <location>
        <begin position="115"/>
        <end position="140"/>
    </location>
</feature>
<feature type="region of interest" description="Disordered" evidence="1">
    <location>
        <begin position="1"/>
        <end position="25"/>
    </location>
</feature>
<organism evidence="3 5">
    <name type="scientific">Venturia inaequalis</name>
    <name type="common">Apple scab fungus</name>
    <dbReference type="NCBI Taxonomy" id="5025"/>
    <lineage>
        <taxon>Eukaryota</taxon>
        <taxon>Fungi</taxon>
        <taxon>Dikarya</taxon>
        <taxon>Ascomycota</taxon>
        <taxon>Pezizomycotina</taxon>
        <taxon>Dothideomycetes</taxon>
        <taxon>Pleosporomycetidae</taxon>
        <taxon>Venturiales</taxon>
        <taxon>Venturiaceae</taxon>
        <taxon>Venturia</taxon>
    </lineage>
</organism>
<dbReference type="EMBL" id="WNWS01000077">
    <property type="protein sequence ID" value="KAE9982324.1"/>
    <property type="molecule type" value="Genomic_DNA"/>
</dbReference>
<gene>
    <name evidence="4" type="ORF">EG327_001593</name>
    <name evidence="3" type="ORF">EG328_010984</name>
</gene>
<feature type="compositionally biased region" description="Basic and acidic residues" evidence="1">
    <location>
        <begin position="115"/>
        <end position="128"/>
    </location>
</feature>
<evidence type="ECO:0000313" key="3">
    <source>
        <dbReference type="EMBL" id="KAE9982324.1"/>
    </source>
</evidence>
<comment type="caution">
    <text evidence="3">The sequence shown here is derived from an EMBL/GenBank/DDBJ whole genome shotgun (WGS) entry which is preliminary data.</text>
</comment>
<keyword evidence="2" id="KW-0812">Transmembrane</keyword>
<proteinExistence type="predicted"/>
<evidence type="ECO:0000313" key="5">
    <source>
        <dbReference type="Proteomes" id="UP000447873"/>
    </source>
</evidence>
<dbReference type="Proteomes" id="UP000490939">
    <property type="component" value="Unassembled WGS sequence"/>
</dbReference>
<evidence type="ECO:0000256" key="1">
    <source>
        <dbReference type="SAM" id="MobiDB-lite"/>
    </source>
</evidence>